<organism evidence="6 7">
    <name type="scientific">Obba rivulosa</name>
    <dbReference type="NCBI Taxonomy" id="1052685"/>
    <lineage>
        <taxon>Eukaryota</taxon>
        <taxon>Fungi</taxon>
        <taxon>Dikarya</taxon>
        <taxon>Basidiomycota</taxon>
        <taxon>Agaricomycotina</taxon>
        <taxon>Agaricomycetes</taxon>
        <taxon>Polyporales</taxon>
        <taxon>Gelatoporiaceae</taxon>
        <taxon>Obba</taxon>
    </lineage>
</organism>
<dbReference type="Pfam" id="PF00929">
    <property type="entry name" value="RNase_T"/>
    <property type="match status" value="1"/>
</dbReference>
<feature type="region of interest" description="Disordered" evidence="4">
    <location>
        <begin position="1"/>
        <end position="37"/>
    </location>
</feature>
<evidence type="ECO:0000259" key="5">
    <source>
        <dbReference type="SMART" id="SM00479"/>
    </source>
</evidence>
<dbReference type="InterPro" id="IPR013520">
    <property type="entry name" value="Ribonucl_H"/>
</dbReference>
<dbReference type="OrthoDB" id="448399at2759"/>
<dbReference type="EMBL" id="KV722335">
    <property type="protein sequence ID" value="OCH95629.1"/>
    <property type="molecule type" value="Genomic_DNA"/>
</dbReference>
<keyword evidence="1" id="KW-0540">Nuclease</keyword>
<dbReference type="SMART" id="SM00479">
    <property type="entry name" value="EXOIII"/>
    <property type="match status" value="1"/>
</dbReference>
<dbReference type="InterPro" id="IPR036397">
    <property type="entry name" value="RNaseH_sf"/>
</dbReference>
<dbReference type="CDD" id="cd06133">
    <property type="entry name" value="ERI-1_3'hExo_like"/>
    <property type="match status" value="1"/>
</dbReference>
<name>A0A8E2DTG0_9APHY</name>
<accession>A0A8E2DTG0</accession>
<dbReference type="Proteomes" id="UP000250043">
    <property type="component" value="Unassembled WGS sequence"/>
</dbReference>
<dbReference type="Gene3D" id="3.30.420.10">
    <property type="entry name" value="Ribonuclease H-like superfamily/Ribonuclease H"/>
    <property type="match status" value="1"/>
</dbReference>
<dbReference type="InterPro" id="IPR047201">
    <property type="entry name" value="ERI-1_3'hExo-like"/>
</dbReference>
<evidence type="ECO:0000313" key="7">
    <source>
        <dbReference type="Proteomes" id="UP000250043"/>
    </source>
</evidence>
<evidence type="ECO:0000256" key="3">
    <source>
        <dbReference type="ARBA" id="ARBA00022839"/>
    </source>
</evidence>
<keyword evidence="3" id="KW-0269">Exonuclease</keyword>
<dbReference type="InterPro" id="IPR012337">
    <property type="entry name" value="RNaseH-like_sf"/>
</dbReference>
<dbReference type="PANTHER" id="PTHR23044:SF61">
    <property type="entry name" value="3'-5' EXORIBONUCLEASE 1-RELATED"/>
    <property type="match status" value="1"/>
</dbReference>
<evidence type="ECO:0000313" key="6">
    <source>
        <dbReference type="EMBL" id="OCH95629.1"/>
    </source>
</evidence>
<dbReference type="GO" id="GO:0003676">
    <property type="term" value="F:nucleic acid binding"/>
    <property type="evidence" value="ECO:0007669"/>
    <property type="project" value="InterPro"/>
</dbReference>
<reference evidence="6 7" key="1">
    <citation type="submission" date="2016-07" db="EMBL/GenBank/DDBJ databases">
        <title>Draft genome of the white-rot fungus Obba rivulosa 3A-2.</title>
        <authorList>
            <consortium name="DOE Joint Genome Institute"/>
            <person name="Miettinen O."/>
            <person name="Riley R."/>
            <person name="Acob R."/>
            <person name="Barry K."/>
            <person name="Cullen D."/>
            <person name="De Vries R."/>
            <person name="Hainaut M."/>
            <person name="Hatakka A."/>
            <person name="Henrissat B."/>
            <person name="Hilden K."/>
            <person name="Kuo R."/>
            <person name="Labutti K."/>
            <person name="Lipzen A."/>
            <person name="Makela M.R."/>
            <person name="Sandor L."/>
            <person name="Spatafora J.W."/>
            <person name="Grigoriev I.V."/>
            <person name="Hibbett D.S."/>
        </authorList>
    </citation>
    <scope>NUCLEOTIDE SEQUENCE [LARGE SCALE GENOMIC DNA]</scope>
    <source>
        <strain evidence="6 7">3A-2</strain>
    </source>
</reference>
<feature type="domain" description="Exonuclease" evidence="5">
    <location>
        <begin position="48"/>
        <end position="274"/>
    </location>
</feature>
<dbReference type="GO" id="GO:0000175">
    <property type="term" value="F:3'-5'-RNA exonuclease activity"/>
    <property type="evidence" value="ECO:0007669"/>
    <property type="project" value="InterPro"/>
</dbReference>
<sequence>MTMNAQGGGPDGVRPTLHQGARKGDYALGGANEDSGMTSQDVTQEYEAFLVLDVESTCMKGVNFDYVNEIIEWPVCLMRWKNRDSSGKARILEVVNEFRSFVKPTWKPQLSEFCTELTGVTQGQVDAAPTFTEMLDTFVQWLVRNDLIDGQTGERTTHFCWCCDGGFDIRDFLVKQCFISKIPIPTWIQGNFIDVRRMVSGWYAGMLHEASRSQPQGIISGASNLSYVLPNPLSLSRQLGLLGLLPFRGREHCGIDDARNVSRILAELARRGVSLEPNAVIRSRRWSWMGQNGTILE</sequence>
<protein>
    <recommendedName>
        <fullName evidence="5">Exonuclease domain-containing protein</fullName>
    </recommendedName>
</protein>
<dbReference type="InterPro" id="IPR051274">
    <property type="entry name" value="3-5_Exoribonuclease"/>
</dbReference>
<gene>
    <name evidence="6" type="ORF">OBBRIDRAFT_822823</name>
</gene>
<feature type="compositionally biased region" description="Gly residues" evidence="4">
    <location>
        <begin position="1"/>
        <end position="11"/>
    </location>
</feature>
<evidence type="ECO:0000256" key="1">
    <source>
        <dbReference type="ARBA" id="ARBA00022722"/>
    </source>
</evidence>
<evidence type="ECO:0000256" key="4">
    <source>
        <dbReference type="SAM" id="MobiDB-lite"/>
    </source>
</evidence>
<dbReference type="PANTHER" id="PTHR23044">
    <property type="entry name" value="3'-5' EXONUCLEASE ERI1-RELATED"/>
    <property type="match status" value="1"/>
</dbReference>
<keyword evidence="7" id="KW-1185">Reference proteome</keyword>
<dbReference type="SUPFAM" id="SSF53098">
    <property type="entry name" value="Ribonuclease H-like"/>
    <property type="match status" value="1"/>
</dbReference>
<keyword evidence="2" id="KW-0378">Hydrolase</keyword>
<dbReference type="AlphaFoldDB" id="A0A8E2DTG0"/>
<evidence type="ECO:0000256" key="2">
    <source>
        <dbReference type="ARBA" id="ARBA00022801"/>
    </source>
</evidence>
<proteinExistence type="predicted"/>